<evidence type="ECO:0000256" key="5">
    <source>
        <dbReference type="ARBA" id="ARBA00023033"/>
    </source>
</evidence>
<sequence>MDSSFKVLIVGAGVAGLALAQILRKHNVQFEIYERDNGTRGQGWSVALDECLTRLSDLLPDDIGSLYSTSANQSTGKADGFEFIDGISHETLGVVGNVRETHFGHNISASRDLFRKILMNHIDVQYGKRFVKYEENQDTIKVLFEDGETATGHLLVGADGANSPVRGQLIKGFKATPSSFATLHGNTVLGRQSFEPLIEKGNTGVIVGQEGLKFTLLLLEYLDDGKALFNWTCSYKSNNPQSDHQWADTASKEALFEKAIDVVGHLPERIVEAVRNTTPAGVHQPPIKLLETLLPDQNLPRGRVTLVGDAAHSMVPFRGMGANTAILDVCDLASGIVHGIETGGDLNWVLKSYENIMIPRGRTKVLESRATGESDDALEVSGGRLQREKAAGNVL</sequence>
<name>A0AAV9NLY5_9EURO</name>
<dbReference type="SUPFAM" id="SSF51905">
    <property type="entry name" value="FAD/NAD(P)-binding domain"/>
    <property type="match status" value="1"/>
</dbReference>
<comment type="caution">
    <text evidence="7">The sequence shown here is derived from an EMBL/GenBank/DDBJ whole genome shotgun (WGS) entry which is preliminary data.</text>
</comment>
<accession>A0AAV9NLY5</accession>
<evidence type="ECO:0000313" key="7">
    <source>
        <dbReference type="EMBL" id="KAK5061524.1"/>
    </source>
</evidence>
<reference evidence="7 8" key="1">
    <citation type="submission" date="2023-08" db="EMBL/GenBank/DDBJ databases">
        <title>Black Yeasts Isolated from many extreme environments.</title>
        <authorList>
            <person name="Coleine C."/>
            <person name="Stajich J.E."/>
            <person name="Selbmann L."/>
        </authorList>
    </citation>
    <scope>NUCLEOTIDE SEQUENCE [LARGE SCALE GENOMIC DNA]</scope>
    <source>
        <strain evidence="7 8">CCFEE 5792</strain>
    </source>
</reference>
<dbReference type="AlphaFoldDB" id="A0AAV9NLY5"/>
<evidence type="ECO:0000256" key="1">
    <source>
        <dbReference type="ARBA" id="ARBA00001974"/>
    </source>
</evidence>
<evidence type="ECO:0000256" key="3">
    <source>
        <dbReference type="ARBA" id="ARBA00022827"/>
    </source>
</evidence>
<keyword evidence="5" id="KW-0503">Monooxygenase</keyword>
<proteinExistence type="predicted"/>
<dbReference type="InterPro" id="IPR036188">
    <property type="entry name" value="FAD/NAD-bd_sf"/>
</dbReference>
<keyword evidence="4" id="KW-0560">Oxidoreductase</keyword>
<dbReference type="RefSeq" id="XP_064710621.1">
    <property type="nucleotide sequence ID" value="XM_064851618.1"/>
</dbReference>
<keyword evidence="8" id="KW-1185">Reference proteome</keyword>
<evidence type="ECO:0000313" key="8">
    <source>
        <dbReference type="Proteomes" id="UP001358417"/>
    </source>
</evidence>
<dbReference type="InterPro" id="IPR002938">
    <property type="entry name" value="FAD-bd"/>
</dbReference>
<dbReference type="Gene3D" id="3.50.50.60">
    <property type="entry name" value="FAD/NAD(P)-binding domain"/>
    <property type="match status" value="1"/>
</dbReference>
<evidence type="ECO:0000256" key="4">
    <source>
        <dbReference type="ARBA" id="ARBA00023002"/>
    </source>
</evidence>
<dbReference type="PANTHER" id="PTHR47178">
    <property type="entry name" value="MONOOXYGENASE, FAD-BINDING"/>
    <property type="match status" value="1"/>
</dbReference>
<protein>
    <recommendedName>
        <fullName evidence="6">FAD-binding domain-containing protein</fullName>
    </recommendedName>
</protein>
<dbReference type="GO" id="GO:0004497">
    <property type="term" value="F:monooxygenase activity"/>
    <property type="evidence" value="ECO:0007669"/>
    <property type="project" value="UniProtKB-KW"/>
</dbReference>
<keyword evidence="3" id="KW-0274">FAD</keyword>
<gene>
    <name evidence="7" type="ORF">LTR84_008068</name>
</gene>
<feature type="domain" description="FAD-binding" evidence="6">
    <location>
        <begin position="6"/>
        <end position="213"/>
    </location>
</feature>
<dbReference type="Proteomes" id="UP001358417">
    <property type="component" value="Unassembled WGS sequence"/>
</dbReference>
<dbReference type="EMBL" id="JAVRRD010000003">
    <property type="protein sequence ID" value="KAK5061524.1"/>
    <property type="molecule type" value="Genomic_DNA"/>
</dbReference>
<dbReference type="GO" id="GO:0071949">
    <property type="term" value="F:FAD binding"/>
    <property type="evidence" value="ECO:0007669"/>
    <property type="project" value="InterPro"/>
</dbReference>
<keyword evidence="2" id="KW-0285">Flavoprotein</keyword>
<organism evidence="7 8">
    <name type="scientific">Exophiala bonariae</name>
    <dbReference type="NCBI Taxonomy" id="1690606"/>
    <lineage>
        <taxon>Eukaryota</taxon>
        <taxon>Fungi</taxon>
        <taxon>Dikarya</taxon>
        <taxon>Ascomycota</taxon>
        <taxon>Pezizomycotina</taxon>
        <taxon>Eurotiomycetes</taxon>
        <taxon>Chaetothyriomycetidae</taxon>
        <taxon>Chaetothyriales</taxon>
        <taxon>Herpotrichiellaceae</taxon>
        <taxon>Exophiala</taxon>
    </lineage>
</organism>
<dbReference type="Pfam" id="PF01494">
    <property type="entry name" value="FAD_binding_3"/>
    <property type="match status" value="2"/>
</dbReference>
<dbReference type="PANTHER" id="PTHR47178:SF6">
    <property type="entry name" value="FAD-BINDING DOMAIN-CONTAINING PROTEIN"/>
    <property type="match status" value="1"/>
</dbReference>
<evidence type="ECO:0000259" key="6">
    <source>
        <dbReference type="Pfam" id="PF01494"/>
    </source>
</evidence>
<dbReference type="GeneID" id="89976233"/>
<comment type="cofactor">
    <cofactor evidence="1">
        <name>FAD</name>
        <dbReference type="ChEBI" id="CHEBI:57692"/>
    </cofactor>
</comment>
<evidence type="ECO:0000256" key="2">
    <source>
        <dbReference type="ARBA" id="ARBA00022630"/>
    </source>
</evidence>
<feature type="domain" description="FAD-binding" evidence="6">
    <location>
        <begin position="300"/>
        <end position="361"/>
    </location>
</feature>
<dbReference type="PRINTS" id="PR00420">
    <property type="entry name" value="RNGMNOXGNASE"/>
</dbReference>